<dbReference type="EMBL" id="JAMZMM010000052">
    <property type="protein sequence ID" value="MCP2728382.1"/>
    <property type="molecule type" value="Genomic_DNA"/>
</dbReference>
<dbReference type="InterPro" id="IPR049399">
    <property type="entry name" value="BDLP-like_hel"/>
</dbReference>
<dbReference type="AlphaFoldDB" id="A0AAE3GQU2"/>
<keyword evidence="11" id="KW-1185">Reference proteome</keyword>
<dbReference type="InterPro" id="IPR030381">
    <property type="entry name" value="G_DYNAMIN_dom"/>
</dbReference>
<dbReference type="Gene3D" id="3.40.50.300">
    <property type="entry name" value="P-loop containing nucleotide triphosphate hydrolases"/>
    <property type="match status" value="1"/>
</dbReference>
<keyword evidence="3" id="KW-0378">Hydrolase</keyword>
<name>A0AAE3GQU2_9CYAN</name>
<feature type="transmembrane region" description="Helical" evidence="8">
    <location>
        <begin position="516"/>
        <end position="539"/>
    </location>
</feature>
<evidence type="ECO:0000313" key="10">
    <source>
        <dbReference type="EMBL" id="MCP2728382.1"/>
    </source>
</evidence>
<evidence type="ECO:0000256" key="7">
    <source>
        <dbReference type="SAM" id="Coils"/>
    </source>
</evidence>
<feature type="coiled-coil region" evidence="7">
    <location>
        <begin position="632"/>
        <end position="670"/>
    </location>
</feature>
<comment type="subcellular location">
    <subcellularLocation>
        <location evidence="1">Membrane</location>
    </subcellularLocation>
</comment>
<evidence type="ECO:0000256" key="3">
    <source>
        <dbReference type="ARBA" id="ARBA00022801"/>
    </source>
</evidence>
<evidence type="ECO:0000256" key="5">
    <source>
        <dbReference type="ARBA" id="ARBA00023134"/>
    </source>
</evidence>
<dbReference type="PANTHER" id="PTHR10465:SF0">
    <property type="entry name" value="SARCALUMENIN"/>
    <property type="match status" value="1"/>
</dbReference>
<keyword evidence="8" id="KW-1133">Transmembrane helix</keyword>
<dbReference type="SUPFAM" id="SSF52540">
    <property type="entry name" value="P-loop containing nucleoside triphosphate hydrolases"/>
    <property type="match status" value="1"/>
</dbReference>
<dbReference type="Pfam" id="PF00350">
    <property type="entry name" value="Dynamin_N"/>
    <property type="match status" value="1"/>
</dbReference>
<dbReference type="GO" id="GO:0008053">
    <property type="term" value="P:mitochondrial fusion"/>
    <property type="evidence" value="ECO:0007669"/>
    <property type="project" value="TreeGrafter"/>
</dbReference>
<dbReference type="InterPro" id="IPR045063">
    <property type="entry name" value="Dynamin_N"/>
</dbReference>
<evidence type="ECO:0000256" key="1">
    <source>
        <dbReference type="ARBA" id="ARBA00004370"/>
    </source>
</evidence>
<keyword evidence="2" id="KW-0547">Nucleotide-binding</keyword>
<reference evidence="10" key="1">
    <citation type="submission" date="2022-06" db="EMBL/GenBank/DDBJ databases">
        <title>New cyanobacteria of genus Symplocastrum in benthos of Lake Baikal.</title>
        <authorList>
            <person name="Sorokovikova E."/>
            <person name="Tikhonova I."/>
            <person name="Krasnopeev A."/>
            <person name="Evseev P."/>
            <person name="Gladkikh A."/>
            <person name="Belykh O."/>
        </authorList>
    </citation>
    <scope>NUCLEOTIDE SEQUENCE</scope>
    <source>
        <strain evidence="10">BBK-W-15</strain>
    </source>
</reference>
<evidence type="ECO:0000259" key="9">
    <source>
        <dbReference type="PROSITE" id="PS51718"/>
    </source>
</evidence>
<evidence type="ECO:0000313" key="11">
    <source>
        <dbReference type="Proteomes" id="UP001204953"/>
    </source>
</evidence>
<keyword evidence="4 7" id="KW-0175">Coiled coil</keyword>
<dbReference type="PROSITE" id="PS51718">
    <property type="entry name" value="G_DYNAMIN_2"/>
    <property type="match status" value="1"/>
</dbReference>
<dbReference type="CDD" id="cd09912">
    <property type="entry name" value="DLP_2"/>
    <property type="match status" value="1"/>
</dbReference>
<dbReference type="GO" id="GO:0003924">
    <property type="term" value="F:GTPase activity"/>
    <property type="evidence" value="ECO:0007669"/>
    <property type="project" value="InterPro"/>
</dbReference>
<dbReference type="GO" id="GO:0016020">
    <property type="term" value="C:membrane"/>
    <property type="evidence" value="ECO:0007669"/>
    <property type="project" value="UniProtKB-SubCell"/>
</dbReference>
<dbReference type="InterPro" id="IPR027094">
    <property type="entry name" value="Mitofusin_fam"/>
</dbReference>
<evidence type="ECO:0000256" key="2">
    <source>
        <dbReference type="ARBA" id="ARBA00022741"/>
    </source>
</evidence>
<feature type="domain" description="Dynamin-type G" evidence="9">
    <location>
        <begin position="66"/>
        <end position="313"/>
    </location>
</feature>
<accession>A0AAE3GQU2</accession>
<feature type="transmembrane region" description="Helical" evidence="8">
    <location>
        <begin position="546"/>
        <end position="568"/>
    </location>
</feature>
<evidence type="ECO:0000256" key="4">
    <source>
        <dbReference type="ARBA" id="ARBA00023054"/>
    </source>
</evidence>
<evidence type="ECO:0000256" key="6">
    <source>
        <dbReference type="ARBA" id="ARBA00023136"/>
    </source>
</evidence>
<dbReference type="GO" id="GO:0005525">
    <property type="term" value="F:GTP binding"/>
    <property type="evidence" value="ECO:0007669"/>
    <property type="project" value="UniProtKB-KW"/>
</dbReference>
<protein>
    <submittedName>
        <fullName evidence="10">Dynamin family protein</fullName>
    </submittedName>
</protein>
<keyword evidence="6 8" id="KW-0472">Membrane</keyword>
<dbReference type="InterPro" id="IPR027417">
    <property type="entry name" value="P-loop_NTPase"/>
</dbReference>
<sequence>MSYNAENMNFLRDLDRVIKARNQVANHLSQIAETINKAELEGAEISGKLGMAREIEDITIASENLRKGVFRLMVLGDLKRGKSTFLNALIGDNILPSDVNPCTALLTILRYGKEKKVTVYFKEGKPPEHLDFASFKQKYTIEANEAKQLEEEKKLAFPDLDHAVVEYPLPLLEKGIEIVDSPGLNDTEARNELSLNYINDCHAILFVFRAVQPCTLEERRYLENYIKGRGLSVFFLVNAWDEIRKGIIDPDNLEELAEAENRLREVFQTNLADYCQVDGKNIYDERVFEISALNALRRRIKNPEDGLEGTGFTDFMNALNKFLTQERAVAQLRQARTIARQTYTRLHDAIERRIPLLNEDVEELKRRIHSVEPEFEQFNEIRDRFQYEIRGMRDKKARAIADSFRTFVLSLENTFESDFLRYQPDIGFWDSLQQGKREEFNAAFKQAFEQYLNDKISAWELTAEGEMQDAFAQLAKSAATLGATYNQVANSINEKLIGQKLYTTGKINTGDDSPSWASWAMGFISLASANVAGLVLAGAGFDWKKILVNWIAVFGIWSFLSIFSISLITGPIGFMLLGLGVGAVQADEARKELIQATKKEFVKYLPQVAKEQWQPINQAVKDTFDAYEREVTKRLNDDIKSRKSELENLIEKKQSREINHETELERLKALDSNVLSECRNIESLYHDLILEPLSV</sequence>
<dbReference type="Pfam" id="PF21808">
    <property type="entry name" value="Dynamin-like_hel_bact"/>
    <property type="match status" value="1"/>
</dbReference>
<proteinExistence type="predicted"/>
<dbReference type="RefSeq" id="WP_254011180.1">
    <property type="nucleotide sequence ID" value="NZ_JAMZMM010000052.1"/>
</dbReference>
<organism evidence="10 11">
    <name type="scientific">Limnofasciculus baicalensis BBK-W-15</name>
    <dbReference type="NCBI Taxonomy" id="2699891"/>
    <lineage>
        <taxon>Bacteria</taxon>
        <taxon>Bacillati</taxon>
        <taxon>Cyanobacteriota</taxon>
        <taxon>Cyanophyceae</taxon>
        <taxon>Coleofasciculales</taxon>
        <taxon>Coleofasciculaceae</taxon>
        <taxon>Limnofasciculus</taxon>
        <taxon>Limnofasciculus baicalensis</taxon>
    </lineage>
</organism>
<dbReference type="Proteomes" id="UP001204953">
    <property type="component" value="Unassembled WGS sequence"/>
</dbReference>
<comment type="caution">
    <text evidence="10">The sequence shown here is derived from an EMBL/GenBank/DDBJ whole genome shotgun (WGS) entry which is preliminary data.</text>
</comment>
<gene>
    <name evidence="10" type="ORF">NJ959_07820</name>
</gene>
<keyword evidence="8" id="KW-0812">Transmembrane</keyword>
<dbReference type="PANTHER" id="PTHR10465">
    <property type="entry name" value="TRANSMEMBRANE GTPASE FZO1"/>
    <property type="match status" value="1"/>
</dbReference>
<keyword evidence="5" id="KW-0342">GTP-binding</keyword>
<evidence type="ECO:0000256" key="8">
    <source>
        <dbReference type="SAM" id="Phobius"/>
    </source>
</evidence>